<evidence type="ECO:0000313" key="1">
    <source>
        <dbReference type="EMBL" id="EHC13785.1"/>
    </source>
</evidence>
<organism evidence="1 2">
    <name type="scientific">Fischerella thermalis JSC-11</name>
    <dbReference type="NCBI Taxonomy" id="741277"/>
    <lineage>
        <taxon>Bacteria</taxon>
        <taxon>Bacillati</taxon>
        <taxon>Cyanobacteriota</taxon>
        <taxon>Cyanophyceae</taxon>
        <taxon>Nostocales</taxon>
        <taxon>Hapalosiphonaceae</taxon>
        <taxon>Fischerella</taxon>
    </lineage>
</organism>
<dbReference type="Proteomes" id="UP000004344">
    <property type="component" value="Unassembled WGS sequence"/>
</dbReference>
<reference evidence="1 2" key="1">
    <citation type="submission" date="2011-09" db="EMBL/GenBank/DDBJ databases">
        <title>The draft genome of Fischerella sp. JSC-11.</title>
        <authorList>
            <consortium name="US DOE Joint Genome Institute (JGI-PGF)"/>
            <person name="Lucas S."/>
            <person name="Han J."/>
            <person name="Lapidus A."/>
            <person name="Cheng J.-F."/>
            <person name="Goodwin L."/>
            <person name="Pitluck S."/>
            <person name="Peters L."/>
            <person name="Land M.L."/>
            <person name="Hauser L."/>
            <person name="Sarkisova S."/>
            <person name="Bryant D.A."/>
            <person name="Brown I."/>
            <person name="Woyke T.J."/>
        </authorList>
    </citation>
    <scope>NUCLEOTIDE SEQUENCE [LARGE SCALE GENOMIC DNA]</scope>
    <source>
        <strain evidence="1 2">JSC-11</strain>
    </source>
</reference>
<comment type="caution">
    <text evidence="1">The sequence shown here is derived from an EMBL/GenBank/DDBJ whole genome shotgun (WGS) entry which is preliminary data.</text>
</comment>
<evidence type="ECO:0000313" key="2">
    <source>
        <dbReference type="Proteomes" id="UP000004344"/>
    </source>
</evidence>
<proteinExistence type="predicted"/>
<sequence length="54" mass="6216">MFSVPANGDFCVQAHILKDHKYAKNWRSSLNIKPSTIAMLRDRLWKVITEGTAR</sequence>
<keyword evidence="2" id="KW-1185">Reference proteome</keyword>
<name>G6FT52_9CYAN</name>
<protein>
    <submittedName>
        <fullName evidence="1">Penicillin-binding protein, transpeptidase</fullName>
    </submittedName>
</protein>
<dbReference type="EMBL" id="AGIZ01000006">
    <property type="protein sequence ID" value="EHC13785.1"/>
    <property type="molecule type" value="Genomic_DNA"/>
</dbReference>
<dbReference type="AlphaFoldDB" id="G6FT52"/>
<accession>G6FT52</accession>
<gene>
    <name evidence="1" type="ORF">FJSC11DRAFT_2049</name>
</gene>